<dbReference type="EMBL" id="CP077091">
    <property type="protein sequence ID" value="QXI19959.1"/>
    <property type="molecule type" value="Genomic_DNA"/>
</dbReference>
<evidence type="ECO:0000256" key="1">
    <source>
        <dbReference type="ARBA" id="ARBA00022553"/>
    </source>
</evidence>
<evidence type="ECO:0000256" key="3">
    <source>
        <dbReference type="ARBA" id="ARBA00023125"/>
    </source>
</evidence>
<dbReference type="InterPro" id="IPR011006">
    <property type="entry name" value="CheY-like_superfamily"/>
</dbReference>
<reference evidence="8 9" key="1">
    <citation type="journal article" date="2020" name="Microorganisms">
        <title>Reliable Identification of Environmental Pseudomonas Isolates Using the rpoD Gene.</title>
        <authorList>
            <consortium name="The Broad Institute Genome Sequencing Platform"/>
            <person name="Girard L."/>
            <person name="Lood C."/>
            <person name="Rokni-Zadeh H."/>
            <person name="van Noort V."/>
            <person name="Lavigne R."/>
            <person name="De Mot R."/>
        </authorList>
    </citation>
    <scope>NUCLEOTIDE SEQUENCE [LARGE SCALE GENOMIC DNA]</scope>
    <source>
        <strain evidence="8 9">SWRI65</strain>
    </source>
</reference>
<evidence type="ECO:0000259" key="6">
    <source>
        <dbReference type="PROSITE" id="PS50043"/>
    </source>
</evidence>
<keyword evidence="4" id="KW-0804">Transcription</keyword>
<dbReference type="GO" id="GO:0006355">
    <property type="term" value="P:regulation of DNA-templated transcription"/>
    <property type="evidence" value="ECO:0007669"/>
    <property type="project" value="InterPro"/>
</dbReference>
<evidence type="ECO:0000256" key="2">
    <source>
        <dbReference type="ARBA" id="ARBA00023015"/>
    </source>
</evidence>
<dbReference type="SMART" id="SM00421">
    <property type="entry name" value="HTH_LUXR"/>
    <property type="match status" value="1"/>
</dbReference>
<dbReference type="PROSITE" id="PS50043">
    <property type="entry name" value="HTH_LUXR_2"/>
    <property type="match status" value="1"/>
</dbReference>
<dbReference type="Pfam" id="PF00072">
    <property type="entry name" value="Response_reg"/>
    <property type="match status" value="1"/>
</dbReference>
<evidence type="ECO:0000256" key="5">
    <source>
        <dbReference type="PROSITE-ProRule" id="PRU00169"/>
    </source>
</evidence>
<feature type="domain" description="HTH luxR-type" evidence="6">
    <location>
        <begin position="141"/>
        <end position="206"/>
    </location>
</feature>
<dbReference type="SUPFAM" id="SSF52172">
    <property type="entry name" value="CheY-like"/>
    <property type="match status" value="1"/>
</dbReference>
<evidence type="ECO:0000313" key="9">
    <source>
        <dbReference type="Proteomes" id="UP000631521"/>
    </source>
</evidence>
<dbReference type="InterPro" id="IPR001789">
    <property type="entry name" value="Sig_transdc_resp-reg_receiver"/>
</dbReference>
<dbReference type="PROSITE" id="PS00622">
    <property type="entry name" value="HTH_LUXR_1"/>
    <property type="match status" value="1"/>
</dbReference>
<name>A0A9E6P4M4_9PSED</name>
<keyword evidence="9" id="KW-1185">Reference proteome</keyword>
<proteinExistence type="predicted"/>
<dbReference type="GO" id="GO:0000160">
    <property type="term" value="P:phosphorelay signal transduction system"/>
    <property type="evidence" value="ECO:0007669"/>
    <property type="project" value="InterPro"/>
</dbReference>
<dbReference type="GO" id="GO:0003677">
    <property type="term" value="F:DNA binding"/>
    <property type="evidence" value="ECO:0007669"/>
    <property type="project" value="UniProtKB-KW"/>
</dbReference>
<protein>
    <submittedName>
        <fullName evidence="8">Response regulator transcription factor</fullName>
    </submittedName>
</protein>
<dbReference type="KEGG" id="phv:HU739_007560"/>
<dbReference type="AlphaFoldDB" id="A0A9E6P4M4"/>
<dbReference type="InterPro" id="IPR058245">
    <property type="entry name" value="NreC/VraR/RcsB-like_REC"/>
</dbReference>
<dbReference type="CDD" id="cd06170">
    <property type="entry name" value="LuxR_C_like"/>
    <property type="match status" value="1"/>
</dbReference>
<sequence length="211" mass="23285">MYRVLIADDHPIVRWAVKTLLTRDGHKVIAEAGNGADAIQMALELRPDLLILDIGMPRLDGVKVITRLRNDLPSLKIVMLTSQKPDLYSQRCMHAGAAGYVYKSEELDDLLSAVRAVMRGYNYFPSVSADSVRKSDIEATEADRVASLTDRELAVLQQLAQGLSNKTIGETMMLSSKTISTHKTNILAKLRVRSVVELADLAKRNALITTP</sequence>
<accession>A0A9E6P4M4</accession>
<feature type="domain" description="Response regulatory" evidence="7">
    <location>
        <begin position="3"/>
        <end position="118"/>
    </location>
</feature>
<dbReference type="InterPro" id="IPR016032">
    <property type="entry name" value="Sig_transdc_resp-reg_C-effctor"/>
</dbReference>
<dbReference type="Proteomes" id="UP000631521">
    <property type="component" value="Chromosome"/>
</dbReference>
<evidence type="ECO:0000256" key="4">
    <source>
        <dbReference type="ARBA" id="ARBA00023163"/>
    </source>
</evidence>
<dbReference type="PANTHER" id="PTHR43214">
    <property type="entry name" value="TWO-COMPONENT RESPONSE REGULATOR"/>
    <property type="match status" value="1"/>
</dbReference>
<dbReference type="CDD" id="cd17535">
    <property type="entry name" value="REC_NarL-like"/>
    <property type="match status" value="1"/>
</dbReference>
<gene>
    <name evidence="8" type="ORF">HU739_007560</name>
</gene>
<dbReference type="PROSITE" id="PS50110">
    <property type="entry name" value="RESPONSE_REGULATORY"/>
    <property type="match status" value="1"/>
</dbReference>
<reference evidence="8 9" key="2">
    <citation type="journal article" date="2021" name="Microorganisms">
        <title>The Ever-Expanding Pseudomonas Genus: Description of 43 New Species and Partition of the Pseudomonas putida Group.</title>
        <authorList>
            <person name="Girard L."/>
            <person name="Lood C."/>
            <person name="Hofte M."/>
            <person name="Vandamme P."/>
            <person name="Rokni-Zadeh H."/>
            <person name="van Noort V."/>
            <person name="Lavigne R."/>
            <person name="De Mot R."/>
        </authorList>
    </citation>
    <scope>NUCLEOTIDE SEQUENCE [LARGE SCALE GENOMIC DNA]</scope>
    <source>
        <strain evidence="8 9">SWRI65</strain>
    </source>
</reference>
<evidence type="ECO:0000259" key="7">
    <source>
        <dbReference type="PROSITE" id="PS50110"/>
    </source>
</evidence>
<keyword evidence="3" id="KW-0238">DNA-binding</keyword>
<dbReference type="PRINTS" id="PR00038">
    <property type="entry name" value="HTHLUXR"/>
</dbReference>
<keyword evidence="2" id="KW-0805">Transcription regulation</keyword>
<dbReference type="PANTHER" id="PTHR43214:SF41">
    <property type="entry name" value="NITRATE_NITRITE RESPONSE REGULATOR PROTEIN NARP"/>
    <property type="match status" value="1"/>
</dbReference>
<dbReference type="Pfam" id="PF00196">
    <property type="entry name" value="GerE"/>
    <property type="match status" value="1"/>
</dbReference>
<feature type="modified residue" description="4-aspartylphosphate" evidence="5">
    <location>
        <position position="53"/>
    </location>
</feature>
<organism evidence="8 9">
    <name type="scientific">Pseudomonas hamedanensis</name>
    <dbReference type="NCBI Taxonomy" id="2745504"/>
    <lineage>
        <taxon>Bacteria</taxon>
        <taxon>Pseudomonadati</taxon>
        <taxon>Pseudomonadota</taxon>
        <taxon>Gammaproteobacteria</taxon>
        <taxon>Pseudomonadales</taxon>
        <taxon>Pseudomonadaceae</taxon>
        <taxon>Pseudomonas</taxon>
    </lineage>
</organism>
<dbReference type="RefSeq" id="WP_186552280.1">
    <property type="nucleotide sequence ID" value="NZ_CP077091.1"/>
</dbReference>
<dbReference type="Gene3D" id="3.40.50.2300">
    <property type="match status" value="1"/>
</dbReference>
<dbReference type="InterPro" id="IPR000792">
    <property type="entry name" value="Tscrpt_reg_LuxR_C"/>
</dbReference>
<keyword evidence="1 5" id="KW-0597">Phosphoprotein</keyword>
<dbReference type="SMART" id="SM00448">
    <property type="entry name" value="REC"/>
    <property type="match status" value="1"/>
</dbReference>
<evidence type="ECO:0000313" key="8">
    <source>
        <dbReference type="EMBL" id="QXI19959.1"/>
    </source>
</evidence>
<dbReference type="SUPFAM" id="SSF46894">
    <property type="entry name" value="C-terminal effector domain of the bipartite response regulators"/>
    <property type="match status" value="1"/>
</dbReference>
<dbReference type="InterPro" id="IPR039420">
    <property type="entry name" value="WalR-like"/>
</dbReference>